<organism evidence="1 2">
    <name type="scientific">Prunus armeniaca</name>
    <name type="common">Apricot</name>
    <name type="synonym">Armeniaca vulgaris</name>
    <dbReference type="NCBI Taxonomy" id="36596"/>
    <lineage>
        <taxon>Eukaryota</taxon>
        <taxon>Viridiplantae</taxon>
        <taxon>Streptophyta</taxon>
        <taxon>Embryophyta</taxon>
        <taxon>Tracheophyta</taxon>
        <taxon>Spermatophyta</taxon>
        <taxon>Magnoliopsida</taxon>
        <taxon>eudicotyledons</taxon>
        <taxon>Gunneridae</taxon>
        <taxon>Pentapetalae</taxon>
        <taxon>rosids</taxon>
        <taxon>fabids</taxon>
        <taxon>Rosales</taxon>
        <taxon>Rosaceae</taxon>
        <taxon>Amygdaloideae</taxon>
        <taxon>Amygdaleae</taxon>
        <taxon>Prunus</taxon>
    </lineage>
</organism>
<sequence>MQHQHPPPPTPTPTASCPTPATANITSYGDYNSWSTPNNTGSCQNIRPTHENVKVKMSRIGKLEYLVRAYKELDYAMRNITTSCCACRGCHGQNNTSSCHNNHPTVLNRSFALLFILSLVFVTKAAHIRDSSNYKAAHYE</sequence>
<dbReference type="AlphaFoldDB" id="A0A6J5UKV9"/>
<accession>A0A6J5UKV9</accession>
<evidence type="ECO:0000313" key="2">
    <source>
        <dbReference type="Proteomes" id="UP000507222"/>
    </source>
</evidence>
<dbReference type="EMBL" id="CAEKDK010000004">
    <property type="protein sequence ID" value="CAB4277149.1"/>
    <property type="molecule type" value="Genomic_DNA"/>
</dbReference>
<protein>
    <submittedName>
        <fullName evidence="1">Uncharacterized protein</fullName>
    </submittedName>
</protein>
<reference evidence="1 2" key="1">
    <citation type="submission" date="2020-05" db="EMBL/GenBank/DDBJ databases">
        <authorList>
            <person name="Campoy J."/>
            <person name="Schneeberger K."/>
            <person name="Spophaly S."/>
        </authorList>
    </citation>
    <scope>NUCLEOTIDE SEQUENCE [LARGE SCALE GENOMIC DNA]</scope>
    <source>
        <strain evidence="1">PruArmRojPasFocal</strain>
    </source>
</reference>
<gene>
    <name evidence="1" type="ORF">CURHAP_LOCUS26670</name>
</gene>
<name>A0A6J5UKV9_PRUAR</name>
<proteinExistence type="predicted"/>
<evidence type="ECO:0000313" key="1">
    <source>
        <dbReference type="EMBL" id="CAB4277149.1"/>
    </source>
</evidence>
<dbReference type="Proteomes" id="UP000507222">
    <property type="component" value="Unassembled WGS sequence"/>
</dbReference>